<keyword evidence="2 4" id="KW-0863">Zinc-finger</keyword>
<dbReference type="OrthoDB" id="6724076at2759"/>
<dbReference type="GO" id="GO:0005737">
    <property type="term" value="C:cytoplasm"/>
    <property type="evidence" value="ECO:0007669"/>
    <property type="project" value="TreeGrafter"/>
</dbReference>
<comment type="caution">
    <text evidence="6">The sequence shown here is derived from an EMBL/GenBank/DDBJ whole genome shotgun (WGS) entry which is preliminary data.</text>
</comment>
<evidence type="ECO:0000256" key="1">
    <source>
        <dbReference type="ARBA" id="ARBA00022723"/>
    </source>
</evidence>
<dbReference type="GO" id="GO:0061630">
    <property type="term" value="F:ubiquitin protein ligase activity"/>
    <property type="evidence" value="ECO:0007669"/>
    <property type="project" value="TreeGrafter"/>
</dbReference>
<dbReference type="EMBL" id="VTPC01046817">
    <property type="protein sequence ID" value="KAF2890765.1"/>
    <property type="molecule type" value="Genomic_DNA"/>
</dbReference>
<name>A0A8K0CNP5_IGNLU</name>
<dbReference type="GO" id="GO:0016567">
    <property type="term" value="P:protein ubiquitination"/>
    <property type="evidence" value="ECO:0007669"/>
    <property type="project" value="UniProtKB-UniPathway"/>
</dbReference>
<dbReference type="Pfam" id="PF21361">
    <property type="entry name" value="Sina_ZnF"/>
    <property type="match status" value="1"/>
</dbReference>
<gene>
    <name evidence="6" type="ORF">ILUMI_15408</name>
</gene>
<dbReference type="GO" id="GO:0043161">
    <property type="term" value="P:proteasome-mediated ubiquitin-dependent protein catabolic process"/>
    <property type="evidence" value="ECO:0007669"/>
    <property type="project" value="TreeGrafter"/>
</dbReference>
<evidence type="ECO:0000313" key="7">
    <source>
        <dbReference type="Proteomes" id="UP000801492"/>
    </source>
</evidence>
<accession>A0A8K0CNP5</accession>
<evidence type="ECO:0000256" key="2">
    <source>
        <dbReference type="ARBA" id="ARBA00022771"/>
    </source>
</evidence>
<dbReference type="GO" id="GO:0008270">
    <property type="term" value="F:zinc ion binding"/>
    <property type="evidence" value="ECO:0007669"/>
    <property type="project" value="UniProtKB-KW"/>
</dbReference>
<organism evidence="6 7">
    <name type="scientific">Ignelater luminosus</name>
    <name type="common">Cucubano</name>
    <name type="synonym">Pyrophorus luminosus</name>
    <dbReference type="NCBI Taxonomy" id="2038154"/>
    <lineage>
        <taxon>Eukaryota</taxon>
        <taxon>Metazoa</taxon>
        <taxon>Ecdysozoa</taxon>
        <taxon>Arthropoda</taxon>
        <taxon>Hexapoda</taxon>
        <taxon>Insecta</taxon>
        <taxon>Pterygota</taxon>
        <taxon>Neoptera</taxon>
        <taxon>Endopterygota</taxon>
        <taxon>Coleoptera</taxon>
        <taxon>Polyphaga</taxon>
        <taxon>Elateriformia</taxon>
        <taxon>Elateroidea</taxon>
        <taxon>Elateridae</taxon>
        <taxon>Agrypninae</taxon>
        <taxon>Pyrophorini</taxon>
        <taxon>Ignelater</taxon>
    </lineage>
</organism>
<dbReference type="InterPro" id="IPR013010">
    <property type="entry name" value="Znf_SIAH"/>
</dbReference>
<dbReference type="SUPFAM" id="SSF49599">
    <property type="entry name" value="TRAF domain-like"/>
    <property type="match status" value="2"/>
</dbReference>
<evidence type="ECO:0000256" key="3">
    <source>
        <dbReference type="ARBA" id="ARBA00022833"/>
    </source>
</evidence>
<evidence type="ECO:0000256" key="4">
    <source>
        <dbReference type="PROSITE-ProRule" id="PRU00455"/>
    </source>
</evidence>
<keyword evidence="3" id="KW-0862">Zinc</keyword>
<dbReference type="PANTHER" id="PTHR45877:SF2">
    <property type="entry name" value="E3 UBIQUITIN-PROTEIN LIGASE SINA-RELATED"/>
    <property type="match status" value="1"/>
</dbReference>
<dbReference type="Gene3D" id="3.30.40.10">
    <property type="entry name" value="Zinc/RING finger domain, C3HC4 (zinc finger)"/>
    <property type="match status" value="2"/>
</dbReference>
<dbReference type="Proteomes" id="UP000801492">
    <property type="component" value="Unassembled WGS sequence"/>
</dbReference>
<dbReference type="PROSITE" id="PS51081">
    <property type="entry name" value="ZF_SIAH"/>
    <property type="match status" value="1"/>
</dbReference>
<dbReference type="UniPathway" id="UPA00143"/>
<evidence type="ECO:0000259" key="5">
    <source>
        <dbReference type="PROSITE" id="PS51081"/>
    </source>
</evidence>
<sequence>MGTTKSKIKTVILPEEVIEQLRCSLCKQYLSCSPIRLLSDGKSSVCGRCSLSNCEVQVYREIKLEVALSHVKFPCCYKDYGCQKKLLFDHSVDHETKCVYFPFLCPSLPFTTCSWKGSVVQVRDHFYANHLGLVNSKGKFQLDISVDKENILMVDDHITFLVKYKYEANTSILQYDVRYFSPYVFNENFKIQLLSSLNPENSINLKGDKCLPYSFNPSTFQNRFSLALNKFLAVLANPTIIEVEIILPSIRSISRKPKKSLGIINYEILELIRCAECQNYLSLPIFDGPQGTACSDCNKNYPPSKDENLHKLIMEANYPCRWNDCKVICKGHSIHVHEIICPYQPYKCPSPGCNATLTVAERFGMELHLAFVHGYQYFSRNIVYSSNFLINNEKNMVTVAKNNEIVFIKHKITSNSTHNFTFLSLRSDLSHITATIHFEHFHCKLKSRRFNINNNQELIISPELLPKCFRVDKKMSVFIEVHS</sequence>
<keyword evidence="7" id="KW-1185">Reference proteome</keyword>
<dbReference type="PANTHER" id="PTHR45877">
    <property type="entry name" value="E3 UBIQUITIN-PROTEIN LIGASE SIAH2"/>
    <property type="match status" value="1"/>
</dbReference>
<proteinExistence type="predicted"/>
<dbReference type="InterPro" id="IPR004162">
    <property type="entry name" value="SINA-like_animal"/>
</dbReference>
<evidence type="ECO:0000313" key="6">
    <source>
        <dbReference type="EMBL" id="KAF2890765.1"/>
    </source>
</evidence>
<keyword evidence="1" id="KW-0479">Metal-binding</keyword>
<feature type="domain" description="SIAH-type" evidence="5">
    <location>
        <begin position="70"/>
        <end position="131"/>
    </location>
</feature>
<dbReference type="InterPro" id="IPR013083">
    <property type="entry name" value="Znf_RING/FYVE/PHD"/>
</dbReference>
<reference evidence="6" key="1">
    <citation type="submission" date="2019-08" db="EMBL/GenBank/DDBJ databases">
        <title>The genome of the North American firefly Photinus pyralis.</title>
        <authorList>
            <consortium name="Photinus pyralis genome working group"/>
            <person name="Fallon T.R."/>
            <person name="Sander Lower S.E."/>
            <person name="Weng J.-K."/>
        </authorList>
    </citation>
    <scope>NUCLEOTIDE SEQUENCE</scope>
    <source>
        <strain evidence="6">TRF0915ILg1</strain>
        <tissue evidence="6">Whole body</tissue>
    </source>
</reference>
<protein>
    <recommendedName>
        <fullName evidence="5">SIAH-type domain-containing protein</fullName>
    </recommendedName>
</protein>
<dbReference type="GO" id="GO:0031624">
    <property type="term" value="F:ubiquitin conjugating enzyme binding"/>
    <property type="evidence" value="ECO:0007669"/>
    <property type="project" value="TreeGrafter"/>
</dbReference>
<dbReference type="AlphaFoldDB" id="A0A8K0CNP5"/>